<gene>
    <name evidence="3" type="ORF">HJG52_05565</name>
</gene>
<reference evidence="3 4" key="1">
    <citation type="submission" date="2020-04" db="EMBL/GenBank/DDBJ databases">
        <title>Knoellia sp. isolate from air conditioner.</title>
        <authorList>
            <person name="Chea S."/>
            <person name="Kim D.-U."/>
        </authorList>
    </citation>
    <scope>NUCLEOTIDE SEQUENCE [LARGE SCALE GENOMIC DNA]</scope>
    <source>
        <strain evidence="3 4">DB2414S</strain>
    </source>
</reference>
<feature type="transmembrane region" description="Helical" evidence="2">
    <location>
        <begin position="42"/>
        <end position="60"/>
    </location>
</feature>
<feature type="transmembrane region" description="Helical" evidence="2">
    <location>
        <begin position="6"/>
        <end position="30"/>
    </location>
</feature>
<dbReference type="Proteomes" id="UP000588586">
    <property type="component" value="Unassembled WGS sequence"/>
</dbReference>
<comment type="caution">
    <text evidence="3">The sequence shown here is derived from an EMBL/GenBank/DDBJ whole genome shotgun (WGS) entry which is preliminary data.</text>
</comment>
<proteinExistence type="predicted"/>
<evidence type="ECO:0000256" key="1">
    <source>
        <dbReference type="SAM" id="MobiDB-lite"/>
    </source>
</evidence>
<dbReference type="AlphaFoldDB" id="A0A849HGS2"/>
<dbReference type="Gene3D" id="3.40.50.1820">
    <property type="entry name" value="alpha/beta hydrolase"/>
    <property type="match status" value="1"/>
</dbReference>
<dbReference type="RefSeq" id="WP_171242487.1">
    <property type="nucleotide sequence ID" value="NZ_JABEPQ010000001.1"/>
</dbReference>
<organism evidence="3 4">
    <name type="scientific">Knoellia koreensis</name>
    <dbReference type="NCBI Taxonomy" id="2730921"/>
    <lineage>
        <taxon>Bacteria</taxon>
        <taxon>Bacillati</taxon>
        <taxon>Actinomycetota</taxon>
        <taxon>Actinomycetes</taxon>
        <taxon>Micrococcales</taxon>
        <taxon>Intrasporangiaceae</taxon>
        <taxon>Knoellia</taxon>
    </lineage>
</organism>
<dbReference type="EMBL" id="JABEPQ010000001">
    <property type="protein sequence ID" value="NNM45471.1"/>
    <property type="molecule type" value="Genomic_DNA"/>
</dbReference>
<keyword evidence="2" id="KW-0812">Transmembrane</keyword>
<dbReference type="InterPro" id="IPR029058">
    <property type="entry name" value="AB_hydrolase_fold"/>
</dbReference>
<dbReference type="PANTHER" id="PTHR48098">
    <property type="entry name" value="ENTEROCHELIN ESTERASE-RELATED"/>
    <property type="match status" value="1"/>
</dbReference>
<protein>
    <submittedName>
        <fullName evidence="3">Esterase</fullName>
    </submittedName>
</protein>
<dbReference type="PANTHER" id="PTHR48098:SF1">
    <property type="entry name" value="DIACYLGLYCEROL ACYLTRANSFERASE_MYCOLYLTRANSFERASE AG85A"/>
    <property type="match status" value="1"/>
</dbReference>
<dbReference type="Pfam" id="PF00756">
    <property type="entry name" value="Esterase"/>
    <property type="match status" value="1"/>
</dbReference>
<dbReference type="InterPro" id="IPR000801">
    <property type="entry name" value="Esterase-like"/>
</dbReference>
<keyword evidence="2" id="KW-0472">Membrane</keyword>
<feature type="compositionally biased region" description="Polar residues" evidence="1">
    <location>
        <begin position="108"/>
        <end position="122"/>
    </location>
</feature>
<keyword evidence="2" id="KW-1133">Transmembrane helix</keyword>
<name>A0A849HGS2_9MICO</name>
<keyword evidence="4" id="KW-1185">Reference proteome</keyword>
<accession>A0A849HGS2</accession>
<evidence type="ECO:0000313" key="3">
    <source>
        <dbReference type="EMBL" id="NNM45471.1"/>
    </source>
</evidence>
<dbReference type="InterPro" id="IPR050583">
    <property type="entry name" value="Mycobacterial_A85_antigen"/>
</dbReference>
<dbReference type="SUPFAM" id="SSF53474">
    <property type="entry name" value="alpha/beta-Hydrolases"/>
    <property type="match status" value="1"/>
</dbReference>
<dbReference type="GO" id="GO:0016747">
    <property type="term" value="F:acyltransferase activity, transferring groups other than amino-acyl groups"/>
    <property type="evidence" value="ECO:0007669"/>
    <property type="project" value="TreeGrafter"/>
</dbReference>
<evidence type="ECO:0000256" key="2">
    <source>
        <dbReference type="SAM" id="Phobius"/>
    </source>
</evidence>
<evidence type="ECO:0000313" key="4">
    <source>
        <dbReference type="Proteomes" id="UP000588586"/>
    </source>
</evidence>
<sequence length="389" mass="41671">MPLLGWPLVLTLSVVTLVTMVVTLVAWPRVRGGRPLRVAQRVGLLLVTQVATVLLVAAGLNNYGYFFGSWSDLVGQTSSGAPDPATISRALGVKPDSSGTDHGRTGVAPSQTQSAVAHATQSQWSTPAQWSTKGRVQAVTIAGAHSGMSEEALVYLPPQYFQPAYRHTRFPGVEVLTGYPGMTTALVERMHYPSILLSEMAHHRAKPMVLVMMRPTIAPPRDTECTDVPAGPLALTYFAEDVPRAVASDLRVNATGWGAMGDSTGGYCATKLAMTHSSVFTSAVSLSGYYHTLRDGTTGDLWGGSPQVRHLNDLEWLLQHQPAPPVSVYASIGTNELGHNGIVDTRRFASLVRPPMSVQVVTVAGGGHNFRDWSRVVPAGLDFLARRLA</sequence>
<feature type="region of interest" description="Disordered" evidence="1">
    <location>
        <begin position="93"/>
        <end position="122"/>
    </location>
</feature>